<keyword evidence="4 7" id="KW-0235">DNA replication</keyword>
<feature type="region of interest" description="Disordered" evidence="8">
    <location>
        <begin position="387"/>
        <end position="425"/>
    </location>
</feature>
<dbReference type="EMBL" id="SPOF01000009">
    <property type="protein sequence ID" value="TIB14887.1"/>
    <property type="molecule type" value="Genomic_DNA"/>
</dbReference>
<evidence type="ECO:0000256" key="3">
    <source>
        <dbReference type="ARBA" id="ARBA00018363"/>
    </source>
</evidence>
<evidence type="ECO:0000256" key="4">
    <source>
        <dbReference type="ARBA" id="ARBA00022705"/>
    </source>
</evidence>
<feature type="region of interest" description="Disordered" evidence="8">
    <location>
        <begin position="446"/>
        <end position="472"/>
    </location>
</feature>
<comment type="caution">
    <text evidence="9">The sequence shown here is derived from an EMBL/GenBank/DDBJ whole genome shotgun (WGS) entry which is preliminary data.</text>
</comment>
<reference evidence="9 10" key="1">
    <citation type="submission" date="2019-03" db="EMBL/GenBank/DDBJ databases">
        <title>Sequencing 23 genomes of Wallemia ichthyophaga.</title>
        <authorList>
            <person name="Gostincar C."/>
        </authorList>
    </citation>
    <scope>NUCLEOTIDE SEQUENCE [LARGE SCALE GENOMIC DNA]</scope>
    <source>
        <strain evidence="9 10">EXF-8621</strain>
    </source>
</reference>
<feature type="compositionally biased region" description="Basic and acidic residues" evidence="8">
    <location>
        <begin position="52"/>
        <end position="69"/>
    </location>
</feature>
<keyword evidence="6 7" id="KW-0131">Cell cycle</keyword>
<dbReference type="GO" id="GO:0031261">
    <property type="term" value="C:DNA replication preinitiation complex"/>
    <property type="evidence" value="ECO:0007669"/>
    <property type="project" value="TreeGrafter"/>
</dbReference>
<feature type="compositionally biased region" description="Low complexity" evidence="8">
    <location>
        <begin position="264"/>
        <end position="287"/>
    </location>
</feature>
<dbReference type="FunFam" id="1.10.10.1460:FF:000001">
    <property type="entry name" value="DNA replication regulator Sld2"/>
    <property type="match status" value="1"/>
</dbReference>
<feature type="compositionally biased region" description="Low complexity" evidence="8">
    <location>
        <begin position="213"/>
        <end position="231"/>
    </location>
</feature>
<evidence type="ECO:0000313" key="10">
    <source>
        <dbReference type="Proteomes" id="UP000306954"/>
    </source>
</evidence>
<keyword evidence="5 7" id="KW-0539">Nucleus</keyword>
<dbReference type="AlphaFoldDB" id="A0A4T0HJC0"/>
<feature type="region of interest" description="Disordered" evidence="8">
    <location>
        <begin position="49"/>
        <end position="237"/>
    </location>
</feature>
<name>A0A4T0HJC0_WALIC</name>
<organism evidence="9 10">
    <name type="scientific">Wallemia ichthyophaga</name>
    <dbReference type="NCBI Taxonomy" id="245174"/>
    <lineage>
        <taxon>Eukaryota</taxon>
        <taxon>Fungi</taxon>
        <taxon>Dikarya</taxon>
        <taxon>Basidiomycota</taxon>
        <taxon>Wallemiomycotina</taxon>
        <taxon>Wallemiomycetes</taxon>
        <taxon>Wallemiales</taxon>
        <taxon>Wallemiaceae</taxon>
        <taxon>Wallemia</taxon>
    </lineage>
</organism>
<sequence>MDVGLRNELKNWEKHFHTEYNRKPGKEDIKNFPEIALKYKAYGKIKKAGGFEGREKQERQEKQEQKEQQEQITSTTTSTSTSTPKKKTPAVFKTPTKSVTPKKLDHSQASPMTFKQRLNTISPNKNTLSTQTTGWTPRTKARKRLRGENVPNTPKKQRGEMLKIEEAEEDDGNTHETNEQVGQIEKDEDEDEDMMNTPAKKAFKPLFESPRPSSSNVRGSSNSNGNSNGNNKAVVLPPLPANTISTYIDNPQTQELFSSQSTIAQSQPSLSQSQALQGLQSSQPSQRGQKRAKSPDNQSKATISKKKSKTTFKYPNKITLPQSQKLADRQDIHHEPTQIELESTGQQISIIPHMHMQKRKNKKAEELSDDETDMEDYIEDYIPMNQRQLSRESHSPDNHNETVKSKLGDMSLDSPGAIKRSKEYNKQIDDKVRSLLSRSIDDDGFGSYRTEIKPLEEEESEGEDEDWEDDCDGWKADGIGYIEDYDYDDV</sequence>
<comment type="function">
    <text evidence="7">Has a role in the initiation of DNA replication. Required at S-phase checkpoint.</text>
</comment>
<dbReference type="GO" id="GO:0006270">
    <property type="term" value="P:DNA replication initiation"/>
    <property type="evidence" value="ECO:0007669"/>
    <property type="project" value="UniProtKB-UniRule"/>
</dbReference>
<feature type="region of interest" description="Disordered" evidence="8">
    <location>
        <begin position="355"/>
        <end position="374"/>
    </location>
</feature>
<feature type="compositionally biased region" description="Polar residues" evidence="8">
    <location>
        <begin position="107"/>
        <end position="136"/>
    </location>
</feature>
<accession>A0A4T0HJC0</accession>
<evidence type="ECO:0000256" key="7">
    <source>
        <dbReference type="RuleBase" id="RU367067"/>
    </source>
</evidence>
<dbReference type="GO" id="GO:0000727">
    <property type="term" value="P:double-strand break repair via break-induced replication"/>
    <property type="evidence" value="ECO:0007669"/>
    <property type="project" value="TreeGrafter"/>
</dbReference>
<proteinExistence type="inferred from homology"/>
<dbReference type="PANTHER" id="PTHR28124:SF1">
    <property type="entry name" value="DNA REPLICATION REGULATOR SLD2"/>
    <property type="match status" value="1"/>
</dbReference>
<comment type="similarity">
    <text evidence="2 7">Belongs to the SLD2 family.</text>
</comment>
<evidence type="ECO:0000256" key="8">
    <source>
        <dbReference type="SAM" id="MobiDB-lite"/>
    </source>
</evidence>
<feature type="region of interest" description="Disordered" evidence="8">
    <location>
        <begin position="258"/>
        <end position="334"/>
    </location>
</feature>
<protein>
    <recommendedName>
        <fullName evidence="3 7">DNA replication regulator SLD2</fullName>
    </recommendedName>
</protein>
<dbReference type="InterPro" id="IPR021110">
    <property type="entry name" value="DNA_rep_checkpnt_protein"/>
</dbReference>
<dbReference type="GO" id="GO:0003688">
    <property type="term" value="F:DNA replication origin binding"/>
    <property type="evidence" value="ECO:0007669"/>
    <property type="project" value="TreeGrafter"/>
</dbReference>
<feature type="compositionally biased region" description="Acidic residues" evidence="8">
    <location>
        <begin position="456"/>
        <end position="471"/>
    </location>
</feature>
<dbReference type="CDD" id="cd22289">
    <property type="entry name" value="RecQL4_SLD2_NTD"/>
    <property type="match status" value="1"/>
</dbReference>
<dbReference type="Pfam" id="PF11719">
    <property type="entry name" value="Drc1-Sld2"/>
    <property type="match status" value="1"/>
</dbReference>
<evidence type="ECO:0000256" key="6">
    <source>
        <dbReference type="ARBA" id="ARBA00023306"/>
    </source>
</evidence>
<feature type="compositionally biased region" description="Low complexity" evidence="8">
    <location>
        <begin position="70"/>
        <end position="83"/>
    </location>
</feature>
<evidence type="ECO:0000256" key="5">
    <source>
        <dbReference type="ARBA" id="ARBA00023242"/>
    </source>
</evidence>
<dbReference type="InterPro" id="IPR040203">
    <property type="entry name" value="Sld2"/>
</dbReference>
<dbReference type="Proteomes" id="UP000306954">
    <property type="component" value="Unassembled WGS sequence"/>
</dbReference>
<evidence type="ECO:0000256" key="2">
    <source>
        <dbReference type="ARBA" id="ARBA00007276"/>
    </source>
</evidence>
<dbReference type="GO" id="GO:0003697">
    <property type="term" value="F:single-stranded DNA binding"/>
    <property type="evidence" value="ECO:0007669"/>
    <property type="project" value="TreeGrafter"/>
</dbReference>
<comment type="subcellular location">
    <subcellularLocation>
        <location evidence="1 7">Nucleus</location>
    </subcellularLocation>
</comment>
<feature type="compositionally biased region" description="Basic and acidic residues" evidence="8">
    <location>
        <begin position="389"/>
        <end position="407"/>
    </location>
</feature>
<gene>
    <name evidence="9" type="ORF">E3P90_01065</name>
</gene>
<evidence type="ECO:0000313" key="9">
    <source>
        <dbReference type="EMBL" id="TIB14887.1"/>
    </source>
</evidence>
<evidence type="ECO:0000256" key="1">
    <source>
        <dbReference type="ARBA" id="ARBA00004123"/>
    </source>
</evidence>
<dbReference type="Gene3D" id="1.10.10.1460">
    <property type="match status" value="1"/>
</dbReference>
<dbReference type="PANTHER" id="PTHR28124">
    <property type="entry name" value="DNA REPLICATION REGULATOR SLD2"/>
    <property type="match status" value="1"/>
</dbReference>
<dbReference type="GO" id="GO:1902977">
    <property type="term" value="P:mitotic DNA replication preinitiation complex assembly"/>
    <property type="evidence" value="ECO:0007669"/>
    <property type="project" value="TreeGrafter"/>
</dbReference>